<evidence type="ECO:0000256" key="1">
    <source>
        <dbReference type="ARBA" id="ARBA00022801"/>
    </source>
</evidence>
<keyword evidence="1" id="KW-0378">Hydrolase</keyword>
<comment type="caution">
    <text evidence="3">The sequence shown here is derived from an EMBL/GenBank/DDBJ whole genome shotgun (WGS) entry which is preliminary data.</text>
</comment>
<gene>
    <name evidence="3" type="ORF">GCM10011584_10170</name>
</gene>
<dbReference type="EMBL" id="BMNI01000002">
    <property type="protein sequence ID" value="GGO86883.1"/>
    <property type="molecule type" value="Genomic_DNA"/>
</dbReference>
<dbReference type="Proteomes" id="UP000655410">
    <property type="component" value="Unassembled WGS sequence"/>
</dbReference>
<reference evidence="4" key="1">
    <citation type="journal article" date="2019" name="Int. J. Syst. Evol. Microbiol.">
        <title>The Global Catalogue of Microorganisms (GCM) 10K type strain sequencing project: providing services to taxonomists for standard genome sequencing and annotation.</title>
        <authorList>
            <consortium name="The Broad Institute Genomics Platform"/>
            <consortium name="The Broad Institute Genome Sequencing Center for Infectious Disease"/>
            <person name="Wu L."/>
            <person name="Ma J."/>
        </authorList>
    </citation>
    <scope>NUCLEOTIDE SEQUENCE [LARGE SCALE GENOMIC DNA]</scope>
    <source>
        <strain evidence="4">CGMCC 4.7371</strain>
    </source>
</reference>
<evidence type="ECO:0000313" key="3">
    <source>
        <dbReference type="EMBL" id="GGO86883.1"/>
    </source>
</evidence>
<dbReference type="Gene3D" id="3.40.720.10">
    <property type="entry name" value="Alkaline Phosphatase, subunit A"/>
    <property type="match status" value="1"/>
</dbReference>
<dbReference type="RefSeq" id="WP_229662642.1">
    <property type="nucleotide sequence ID" value="NZ_BMNI01000002.1"/>
</dbReference>
<name>A0ABQ2N878_9ACTN</name>
<dbReference type="Pfam" id="PF04185">
    <property type="entry name" value="Phosphoesterase"/>
    <property type="match status" value="1"/>
</dbReference>
<keyword evidence="4" id="KW-1185">Reference proteome</keyword>
<dbReference type="InterPro" id="IPR007312">
    <property type="entry name" value="Phosphoesterase"/>
</dbReference>
<protein>
    <recommendedName>
        <fullName evidence="5">Acid phosphatase</fullName>
    </recommendedName>
</protein>
<keyword evidence="2" id="KW-0843">Virulence</keyword>
<accession>A0ABQ2N878</accession>
<evidence type="ECO:0000256" key="2">
    <source>
        <dbReference type="ARBA" id="ARBA00023026"/>
    </source>
</evidence>
<dbReference type="InterPro" id="IPR017850">
    <property type="entry name" value="Alkaline_phosphatase_core_sf"/>
</dbReference>
<proteinExistence type="predicted"/>
<evidence type="ECO:0000313" key="4">
    <source>
        <dbReference type="Proteomes" id="UP000655410"/>
    </source>
</evidence>
<sequence length="307" mass="33367">MNRAARIAVAVTTLVASVVALAVLFVVRDEPGAGKPSTGGTIAPVSTSVPRVTKVMVVMVENHSLSQMKAGMPKTFAFASKYAYASNYYAIRHPSLPNYIAIASGSTYGITDDKPPSAHQLKGRSVFSQALANGRTARTYADSMPSNCYLSNYGYYAVRHNPWTYFVDSRTGCRKYDNPASRFATDAAGGHLPNVGFLIPNVVHDAHDGTLAQADDWIARRINMMTSGPDWAAGRLAIVITADEDAHNEGNRVLTVVGSKYQAHKVVTTRLNHYSLTRFIEDVLHVSHLRNARYAADMRAAFGVRVS</sequence>
<dbReference type="PANTHER" id="PTHR31956">
    <property type="entry name" value="NON-SPECIFIC PHOSPHOLIPASE C4-RELATED"/>
    <property type="match status" value="1"/>
</dbReference>
<evidence type="ECO:0008006" key="5">
    <source>
        <dbReference type="Google" id="ProtNLM"/>
    </source>
</evidence>
<organism evidence="3 4">
    <name type="scientific">Nocardioides phosphati</name>
    <dbReference type="NCBI Taxonomy" id="1867775"/>
    <lineage>
        <taxon>Bacteria</taxon>
        <taxon>Bacillati</taxon>
        <taxon>Actinomycetota</taxon>
        <taxon>Actinomycetes</taxon>
        <taxon>Propionibacteriales</taxon>
        <taxon>Nocardioidaceae</taxon>
        <taxon>Nocardioides</taxon>
    </lineage>
</organism>
<dbReference type="PANTHER" id="PTHR31956:SF8">
    <property type="entry name" value="ACID PHOSPHATASE PHOA (AFU_ORTHOLOGUE AFUA_1G03570)"/>
    <property type="match status" value="1"/>
</dbReference>